<dbReference type="Proteomes" id="UP000204221">
    <property type="component" value="Chromosome"/>
</dbReference>
<keyword evidence="3" id="KW-1185">Reference proteome</keyword>
<evidence type="ECO:0000313" key="3">
    <source>
        <dbReference type="Proteomes" id="UP000204221"/>
    </source>
</evidence>
<evidence type="ECO:0000313" key="2">
    <source>
        <dbReference type="EMBL" id="ASO20894.1"/>
    </source>
</evidence>
<feature type="compositionally biased region" description="Basic residues" evidence="1">
    <location>
        <begin position="122"/>
        <end position="131"/>
    </location>
</feature>
<name>A0A221W5A2_9PSEU</name>
<dbReference type="KEGG" id="ahg:AHOG_16340"/>
<sequence>MSTATRNPNPCLEDRELHRPWSGRPVRNPPGHGITARGGQGVRTPVHDDPADSSSAATRCRGVLDTGASVSEAGLFDGTDPASRPVSIGSWIFSSVRNRYLPSSSRPQRNLFSPARGARSSTHGRRRAGRWRRTEWTTWARRTPPGRPGRRAARETGEPGRRKRCEQTCGRRMGIRFTVNDWRTALAVPPDRFISSAVWVDAPPRRQASVDDGATPPAGVGGWPSGPCSQPSLVAVCSRHWTSDRGIGCGRSGRPPAGTPRA</sequence>
<feature type="compositionally biased region" description="Polar residues" evidence="1">
    <location>
        <begin position="101"/>
        <end position="111"/>
    </location>
</feature>
<gene>
    <name evidence="2" type="ORF">AHOG_16340</name>
</gene>
<organism evidence="2 3">
    <name type="scientific">Actinoalloteichus hoggarensis</name>
    <dbReference type="NCBI Taxonomy" id="1470176"/>
    <lineage>
        <taxon>Bacteria</taxon>
        <taxon>Bacillati</taxon>
        <taxon>Actinomycetota</taxon>
        <taxon>Actinomycetes</taxon>
        <taxon>Pseudonocardiales</taxon>
        <taxon>Pseudonocardiaceae</taxon>
        <taxon>Actinoalloteichus</taxon>
    </lineage>
</organism>
<feature type="region of interest" description="Disordered" evidence="1">
    <location>
        <begin position="1"/>
        <end position="60"/>
    </location>
</feature>
<feature type="region of interest" description="Disordered" evidence="1">
    <location>
        <begin position="101"/>
        <end position="165"/>
    </location>
</feature>
<proteinExistence type="predicted"/>
<accession>A0A221W5A2</accession>
<reference evidence="2 3" key="1">
    <citation type="submission" date="2017-07" db="EMBL/GenBank/DDBJ databases">
        <title>Complete genome sequence of Actinoalloteichus hoggarensis DSM 45943, type strain of Actinoalloteichus hoggarensis.</title>
        <authorList>
            <person name="Ruckert C."/>
            <person name="Nouioui I."/>
            <person name="Willmese J."/>
            <person name="van Wezel G."/>
            <person name="Klenk H.-P."/>
            <person name="Kalinowski J."/>
            <person name="Zotchev S.B."/>
        </authorList>
    </citation>
    <scope>NUCLEOTIDE SEQUENCE [LARGE SCALE GENOMIC DNA]</scope>
    <source>
        <strain evidence="2 3">DSM 45943</strain>
    </source>
</reference>
<dbReference type="EMBL" id="CP022521">
    <property type="protein sequence ID" value="ASO20894.1"/>
    <property type="molecule type" value="Genomic_DNA"/>
</dbReference>
<protein>
    <submittedName>
        <fullName evidence="2">Uncharacterized protein</fullName>
    </submittedName>
</protein>
<evidence type="ECO:0000256" key="1">
    <source>
        <dbReference type="SAM" id="MobiDB-lite"/>
    </source>
</evidence>
<dbReference type="AlphaFoldDB" id="A0A221W5A2"/>
<feature type="region of interest" description="Disordered" evidence="1">
    <location>
        <begin position="206"/>
        <end position="226"/>
    </location>
</feature>